<sequence>MATIVSGIPKVSDELVGSKSARKNWDEQSLTMFLSVQKSLGTLATNIRFLITTLLSEHLTRGRGVKETLDLGTNLLSEMQTWFHYCSFVTLETCKCIGWTR</sequence>
<evidence type="ECO:0000313" key="2">
    <source>
        <dbReference type="Proteomes" id="UP001386955"/>
    </source>
</evidence>
<dbReference type="Proteomes" id="UP001386955">
    <property type="component" value="Unassembled WGS sequence"/>
</dbReference>
<gene>
    <name evidence="1" type="ORF">VNO78_02987</name>
</gene>
<evidence type="ECO:0000313" key="1">
    <source>
        <dbReference type="EMBL" id="KAK7411553.1"/>
    </source>
</evidence>
<organism evidence="1 2">
    <name type="scientific">Psophocarpus tetragonolobus</name>
    <name type="common">Winged bean</name>
    <name type="synonym">Dolichos tetragonolobus</name>
    <dbReference type="NCBI Taxonomy" id="3891"/>
    <lineage>
        <taxon>Eukaryota</taxon>
        <taxon>Viridiplantae</taxon>
        <taxon>Streptophyta</taxon>
        <taxon>Embryophyta</taxon>
        <taxon>Tracheophyta</taxon>
        <taxon>Spermatophyta</taxon>
        <taxon>Magnoliopsida</taxon>
        <taxon>eudicotyledons</taxon>
        <taxon>Gunneridae</taxon>
        <taxon>Pentapetalae</taxon>
        <taxon>rosids</taxon>
        <taxon>fabids</taxon>
        <taxon>Fabales</taxon>
        <taxon>Fabaceae</taxon>
        <taxon>Papilionoideae</taxon>
        <taxon>50 kb inversion clade</taxon>
        <taxon>NPAAA clade</taxon>
        <taxon>indigoferoid/millettioid clade</taxon>
        <taxon>Phaseoleae</taxon>
        <taxon>Psophocarpus</taxon>
    </lineage>
</organism>
<protein>
    <submittedName>
        <fullName evidence="1">Uncharacterized protein</fullName>
    </submittedName>
</protein>
<accession>A0AAN9T3H9</accession>
<name>A0AAN9T3H9_PSOTE</name>
<comment type="caution">
    <text evidence="1">The sequence shown here is derived from an EMBL/GenBank/DDBJ whole genome shotgun (WGS) entry which is preliminary data.</text>
</comment>
<dbReference type="AlphaFoldDB" id="A0AAN9T3H9"/>
<reference evidence="1 2" key="1">
    <citation type="submission" date="2024-01" db="EMBL/GenBank/DDBJ databases">
        <title>The genomes of 5 underutilized Papilionoideae crops provide insights into root nodulation and disease resistanc.</title>
        <authorList>
            <person name="Jiang F."/>
        </authorList>
    </citation>
    <scope>NUCLEOTIDE SEQUENCE [LARGE SCALE GENOMIC DNA]</scope>
    <source>
        <strain evidence="1">DUOXIRENSHENG_FW03</strain>
        <tissue evidence="1">Leaves</tissue>
    </source>
</reference>
<keyword evidence="2" id="KW-1185">Reference proteome</keyword>
<dbReference type="EMBL" id="JAYMYS010000001">
    <property type="protein sequence ID" value="KAK7411553.1"/>
    <property type="molecule type" value="Genomic_DNA"/>
</dbReference>
<proteinExistence type="predicted"/>